<keyword evidence="3" id="KW-0479">Metal-binding</keyword>
<dbReference type="Gene3D" id="3.30.70.20">
    <property type="match status" value="2"/>
</dbReference>
<dbReference type="Proteomes" id="UP000253426">
    <property type="component" value="Unassembled WGS sequence"/>
</dbReference>
<accession>A0A366HTM4</accession>
<dbReference type="GO" id="GO:0051539">
    <property type="term" value="F:4 iron, 4 sulfur cluster binding"/>
    <property type="evidence" value="ECO:0007669"/>
    <property type="project" value="UniProtKB-KW"/>
</dbReference>
<dbReference type="InterPro" id="IPR017896">
    <property type="entry name" value="4Fe4S_Fe-S-bd"/>
</dbReference>
<evidence type="ECO:0000256" key="5">
    <source>
        <dbReference type="ARBA" id="ARBA00023004"/>
    </source>
</evidence>
<dbReference type="GO" id="GO:0016020">
    <property type="term" value="C:membrane"/>
    <property type="evidence" value="ECO:0007669"/>
    <property type="project" value="InterPro"/>
</dbReference>
<keyword evidence="2" id="KW-0004">4Fe-4S</keyword>
<evidence type="ECO:0000313" key="10">
    <source>
        <dbReference type="Proteomes" id="UP000253426"/>
    </source>
</evidence>
<dbReference type="OrthoDB" id="9810688at2"/>
<dbReference type="GO" id="GO:0019645">
    <property type="term" value="P:anaerobic electron transport chain"/>
    <property type="evidence" value="ECO:0007669"/>
    <property type="project" value="InterPro"/>
</dbReference>
<dbReference type="PROSITE" id="PS51379">
    <property type="entry name" value="4FE4S_FER_2"/>
    <property type="match status" value="2"/>
</dbReference>
<dbReference type="CDD" id="cd16371">
    <property type="entry name" value="DMSOR_beta_like"/>
    <property type="match status" value="1"/>
</dbReference>
<dbReference type="PANTHER" id="PTHR43545:SF6">
    <property type="entry name" value="FORMATE DEHYDROGENASE, NITRATE-INDUCIBLE, IRON-SULFUR SUBUNIT"/>
    <property type="match status" value="1"/>
</dbReference>
<evidence type="ECO:0000256" key="6">
    <source>
        <dbReference type="ARBA" id="ARBA00023014"/>
    </source>
</evidence>
<feature type="transmembrane region" description="Helical" evidence="7">
    <location>
        <begin position="457"/>
        <end position="481"/>
    </location>
</feature>
<dbReference type="GO" id="GO:0030313">
    <property type="term" value="C:cell envelope"/>
    <property type="evidence" value="ECO:0007669"/>
    <property type="project" value="UniProtKB-SubCell"/>
</dbReference>
<dbReference type="RefSeq" id="WP_113956555.1">
    <property type="nucleotide sequence ID" value="NZ_QNRR01000001.1"/>
</dbReference>
<keyword evidence="5" id="KW-0408">Iron</keyword>
<keyword evidence="6" id="KW-0411">Iron-sulfur</keyword>
<keyword evidence="7 9" id="KW-0812">Transmembrane</keyword>
<keyword evidence="7" id="KW-0472">Membrane</keyword>
<feature type="transmembrane region" description="Helical" evidence="7">
    <location>
        <begin position="398"/>
        <end position="422"/>
    </location>
</feature>
<feature type="transmembrane region" description="Helical" evidence="7">
    <location>
        <begin position="359"/>
        <end position="377"/>
    </location>
</feature>
<feature type="domain" description="4Fe-4S ferredoxin-type" evidence="8">
    <location>
        <begin position="139"/>
        <end position="168"/>
    </location>
</feature>
<evidence type="ECO:0000256" key="2">
    <source>
        <dbReference type="ARBA" id="ARBA00022485"/>
    </source>
</evidence>
<proteinExistence type="predicted"/>
<feature type="transmembrane region" description="Helical" evidence="7">
    <location>
        <begin position="338"/>
        <end position="353"/>
    </location>
</feature>
<keyword evidence="10" id="KW-1185">Reference proteome</keyword>
<dbReference type="PROSITE" id="PS00198">
    <property type="entry name" value="4FE4S_FER_1"/>
    <property type="match status" value="1"/>
</dbReference>
<evidence type="ECO:0000259" key="8">
    <source>
        <dbReference type="PROSITE" id="PS51379"/>
    </source>
</evidence>
<dbReference type="InterPro" id="IPR007059">
    <property type="entry name" value="DmsC"/>
</dbReference>
<dbReference type="EMBL" id="QNRR01000001">
    <property type="protein sequence ID" value="RBP47636.1"/>
    <property type="molecule type" value="Genomic_DNA"/>
</dbReference>
<dbReference type="AlphaFoldDB" id="A0A366HTM4"/>
<evidence type="ECO:0000256" key="7">
    <source>
        <dbReference type="SAM" id="Phobius"/>
    </source>
</evidence>
<dbReference type="PANTHER" id="PTHR43545">
    <property type="entry name" value="FORMATE DEHYDROGENASE, NITRATE-INDUCIBLE, IRON-SULFUR SUBUNIT"/>
    <property type="match status" value="1"/>
</dbReference>
<evidence type="ECO:0000313" key="9">
    <source>
        <dbReference type="EMBL" id="RBP47636.1"/>
    </source>
</evidence>
<comment type="subcellular location">
    <subcellularLocation>
        <location evidence="1">Cell envelope</location>
    </subcellularLocation>
</comment>
<dbReference type="InterPro" id="IPR051555">
    <property type="entry name" value="FDH_Electron_Transfer_Unit"/>
</dbReference>
<keyword evidence="4" id="KW-0677">Repeat</keyword>
<organism evidence="9 10">
    <name type="scientific">Roseimicrobium gellanilyticum</name>
    <dbReference type="NCBI Taxonomy" id="748857"/>
    <lineage>
        <taxon>Bacteria</taxon>
        <taxon>Pseudomonadati</taxon>
        <taxon>Verrucomicrobiota</taxon>
        <taxon>Verrucomicrobiia</taxon>
        <taxon>Verrucomicrobiales</taxon>
        <taxon>Verrucomicrobiaceae</taxon>
        <taxon>Roseimicrobium</taxon>
    </lineage>
</organism>
<evidence type="ECO:0000256" key="3">
    <source>
        <dbReference type="ARBA" id="ARBA00022723"/>
    </source>
</evidence>
<name>A0A366HTM4_9BACT</name>
<feature type="transmembrane region" description="Helical" evidence="7">
    <location>
        <begin position="297"/>
        <end position="317"/>
    </location>
</feature>
<comment type="caution">
    <text evidence="9">The sequence shown here is derived from an EMBL/GenBank/DDBJ whole genome shotgun (WGS) entry which is preliminary data.</text>
</comment>
<dbReference type="Pfam" id="PF04976">
    <property type="entry name" value="DmsC"/>
    <property type="match status" value="1"/>
</dbReference>
<reference evidence="9 10" key="1">
    <citation type="submission" date="2018-06" db="EMBL/GenBank/DDBJ databases">
        <title>Genomic Encyclopedia of Type Strains, Phase IV (KMG-IV): sequencing the most valuable type-strain genomes for metagenomic binning, comparative biology and taxonomic classification.</title>
        <authorList>
            <person name="Goeker M."/>
        </authorList>
    </citation>
    <scope>NUCLEOTIDE SEQUENCE [LARGE SCALE GENOMIC DNA]</scope>
    <source>
        <strain evidence="9 10">DSM 25532</strain>
    </source>
</reference>
<dbReference type="GO" id="GO:0046872">
    <property type="term" value="F:metal ion binding"/>
    <property type="evidence" value="ECO:0007669"/>
    <property type="project" value="UniProtKB-KW"/>
</dbReference>
<evidence type="ECO:0000256" key="4">
    <source>
        <dbReference type="ARBA" id="ARBA00022737"/>
    </source>
</evidence>
<evidence type="ECO:0000256" key="1">
    <source>
        <dbReference type="ARBA" id="ARBA00004196"/>
    </source>
</evidence>
<dbReference type="InterPro" id="IPR017900">
    <property type="entry name" value="4Fe4S_Fe_S_CS"/>
</dbReference>
<gene>
    <name evidence="9" type="ORF">DES53_101433</name>
</gene>
<sequence>MVAELEHRTSLVDKLLAEQAQLGTAVEQFSDWHDRGSHDEPLQARHYRSLIPMVRPKAGEQYAFEVNLDQCTGCKACVAACHSLNGLDDDESWRDVGLLVGDVYIPYQQTVTTACHHCVEPACSNGCPVLAYAKDEETGIVRHLDDQCIGCSYCILKCPYDVPKFNKKRGIVRKCDMCHQRLAVGEAPACVQSCPNGAIAIRIVNVSETVAAATSDASTTPTSTYSSGGHLLPDTVSSGYTRPSTRYISSKPVPDTAMAVNAATPPVEHTHGPLVIMLVLTQFAAGTFLFAQSNALVTWIGTAIASLGIGASIAHLGQPLKAWRCFLGLRRSWLSREIVAFGGFPPAGAAAALGFIPSWWVAVIGYVCVFCSVMVYVDTRRPFWQMSQTLPKFFGTGLVLGGALGACFGLVAPGLVLAFTVVKLVLELLYLSRDEEQHTRTKRLLLGPLKVWHFSRFALGMTGAALMLHAPVAGLLVLLAGEILERVIFFRGGAAWRMPGHA</sequence>
<protein>
    <submittedName>
        <fullName evidence="9">Nitrate reductase (Quinol-dependent) transmembrane subunit</fullName>
    </submittedName>
</protein>
<dbReference type="Pfam" id="PF13247">
    <property type="entry name" value="Fer4_11"/>
    <property type="match status" value="1"/>
</dbReference>
<dbReference type="SUPFAM" id="SSF54862">
    <property type="entry name" value="4Fe-4S ferredoxins"/>
    <property type="match status" value="1"/>
</dbReference>
<feature type="domain" description="4Fe-4S ferredoxin-type" evidence="8">
    <location>
        <begin position="62"/>
        <end position="92"/>
    </location>
</feature>
<keyword evidence="7" id="KW-1133">Transmembrane helix</keyword>